<organism evidence="1 2">
    <name type="scientific">Cesiribacter andamanensis AMV16</name>
    <dbReference type="NCBI Taxonomy" id="1279009"/>
    <lineage>
        <taxon>Bacteria</taxon>
        <taxon>Pseudomonadati</taxon>
        <taxon>Bacteroidota</taxon>
        <taxon>Cytophagia</taxon>
        <taxon>Cytophagales</taxon>
        <taxon>Cesiribacteraceae</taxon>
        <taxon>Cesiribacter</taxon>
    </lineage>
</organism>
<proteinExistence type="predicted"/>
<dbReference type="STRING" id="1279009.ADICEAN_02285"/>
<comment type="caution">
    <text evidence="1">The sequence shown here is derived from an EMBL/GenBank/DDBJ whole genome shotgun (WGS) entry which is preliminary data.</text>
</comment>
<evidence type="ECO:0000313" key="2">
    <source>
        <dbReference type="Proteomes" id="UP000011910"/>
    </source>
</evidence>
<gene>
    <name evidence="1" type="ORF">ADICEAN_02285</name>
</gene>
<protein>
    <submittedName>
        <fullName evidence="1">Uncharacterized protein</fullName>
    </submittedName>
</protein>
<sequence>MKPAPKTPHEAERLKALNEHQLMDTLPEQVLMTSRALRPRFAALP</sequence>
<reference evidence="1 2" key="1">
    <citation type="journal article" date="2013" name="Genome Announc.">
        <title>Draft Genome Sequence of Cesiribacter andamanensis Strain AMV16T, Isolated from a Soil Sample from a Mud Volcano in the Andaman Islands, India.</title>
        <authorList>
            <person name="Shivaji S."/>
            <person name="Ara S."/>
            <person name="Begum Z."/>
            <person name="Srinivas T.N."/>
            <person name="Singh A."/>
            <person name="Kumar Pinnaka A."/>
        </authorList>
    </citation>
    <scope>NUCLEOTIDE SEQUENCE [LARGE SCALE GENOMIC DNA]</scope>
    <source>
        <strain evidence="1 2">AMV16</strain>
    </source>
</reference>
<evidence type="ECO:0000313" key="1">
    <source>
        <dbReference type="EMBL" id="EMR02579.1"/>
    </source>
</evidence>
<name>M7NVS8_9BACT</name>
<dbReference type="Proteomes" id="UP000011910">
    <property type="component" value="Unassembled WGS sequence"/>
</dbReference>
<keyword evidence="2" id="KW-1185">Reference proteome</keyword>
<accession>M7NVS8</accession>
<dbReference type="AlphaFoldDB" id="M7NVS8"/>
<dbReference type="EMBL" id="AODQ01000053">
    <property type="protein sequence ID" value="EMR02579.1"/>
    <property type="molecule type" value="Genomic_DNA"/>
</dbReference>